<dbReference type="AlphaFoldDB" id="A0AAQ3SAD8"/>
<reference evidence="2 3" key="1">
    <citation type="journal article" date="2023" name="Life. Sci Alliance">
        <title>Evolutionary insights into 3D genome organization and epigenetic landscape of Vigna mungo.</title>
        <authorList>
            <person name="Junaid A."/>
            <person name="Singh B."/>
            <person name="Bhatia S."/>
        </authorList>
    </citation>
    <scope>NUCLEOTIDE SEQUENCE [LARGE SCALE GENOMIC DNA]</scope>
    <source>
        <strain evidence="2">Urdbean</strain>
    </source>
</reference>
<protein>
    <submittedName>
        <fullName evidence="2">Uncharacterized protein</fullName>
    </submittedName>
</protein>
<name>A0AAQ3SAD8_VIGMU</name>
<proteinExistence type="predicted"/>
<keyword evidence="1" id="KW-0472">Membrane</keyword>
<dbReference type="EMBL" id="CP144699">
    <property type="protein sequence ID" value="WVZ21499.1"/>
    <property type="molecule type" value="Genomic_DNA"/>
</dbReference>
<feature type="transmembrane region" description="Helical" evidence="1">
    <location>
        <begin position="51"/>
        <end position="69"/>
    </location>
</feature>
<gene>
    <name evidence="2" type="ORF">V8G54_008821</name>
</gene>
<evidence type="ECO:0000313" key="2">
    <source>
        <dbReference type="EMBL" id="WVZ21499.1"/>
    </source>
</evidence>
<dbReference type="Proteomes" id="UP001374535">
    <property type="component" value="Chromosome 2"/>
</dbReference>
<keyword evidence="1" id="KW-1133">Transmembrane helix</keyword>
<accession>A0AAQ3SAD8</accession>
<evidence type="ECO:0000256" key="1">
    <source>
        <dbReference type="SAM" id="Phobius"/>
    </source>
</evidence>
<sequence length="133" mass="14607">MLKRHSLCFLFSGLPLPDFCLLTFTSAKPQVQHFVSRSKDSSMKTPSLSAAGLFGSLLMTYFTYIGRSLKRSRSSGIRTILSTPGEDTSKHKLSGTDLASSASSNFSLYAAENASIFSMLGEPDFLERFSMRT</sequence>
<keyword evidence="1" id="KW-0812">Transmembrane</keyword>
<keyword evidence="3" id="KW-1185">Reference proteome</keyword>
<evidence type="ECO:0000313" key="3">
    <source>
        <dbReference type="Proteomes" id="UP001374535"/>
    </source>
</evidence>
<organism evidence="2 3">
    <name type="scientific">Vigna mungo</name>
    <name type="common">Black gram</name>
    <name type="synonym">Phaseolus mungo</name>
    <dbReference type="NCBI Taxonomy" id="3915"/>
    <lineage>
        <taxon>Eukaryota</taxon>
        <taxon>Viridiplantae</taxon>
        <taxon>Streptophyta</taxon>
        <taxon>Embryophyta</taxon>
        <taxon>Tracheophyta</taxon>
        <taxon>Spermatophyta</taxon>
        <taxon>Magnoliopsida</taxon>
        <taxon>eudicotyledons</taxon>
        <taxon>Gunneridae</taxon>
        <taxon>Pentapetalae</taxon>
        <taxon>rosids</taxon>
        <taxon>fabids</taxon>
        <taxon>Fabales</taxon>
        <taxon>Fabaceae</taxon>
        <taxon>Papilionoideae</taxon>
        <taxon>50 kb inversion clade</taxon>
        <taxon>NPAAA clade</taxon>
        <taxon>indigoferoid/millettioid clade</taxon>
        <taxon>Phaseoleae</taxon>
        <taxon>Vigna</taxon>
    </lineage>
</organism>